<evidence type="ECO:0000256" key="3">
    <source>
        <dbReference type="SAM" id="SignalP"/>
    </source>
</evidence>
<dbReference type="InterPro" id="IPR050280">
    <property type="entry name" value="OMP_Chaperone_SurA"/>
</dbReference>
<accession>A0A7D4PWF5</accession>
<dbReference type="KEGG" id="mmab:HQ865_18770"/>
<name>A0A7D4PWF5_9SPHI</name>
<feature type="domain" description="PpiC" evidence="4">
    <location>
        <begin position="273"/>
        <end position="372"/>
    </location>
</feature>
<keyword evidence="2 5" id="KW-0413">Isomerase</keyword>
<dbReference type="Proteomes" id="UP000505355">
    <property type="component" value="Chromosome"/>
</dbReference>
<dbReference type="Pfam" id="PF00639">
    <property type="entry name" value="Rotamase"/>
    <property type="match status" value="1"/>
</dbReference>
<dbReference type="PANTHER" id="PTHR47637">
    <property type="entry name" value="CHAPERONE SURA"/>
    <property type="match status" value="1"/>
</dbReference>
<gene>
    <name evidence="5" type="ORF">HQ865_18770</name>
</gene>
<dbReference type="InterPro" id="IPR046357">
    <property type="entry name" value="PPIase_dom_sf"/>
</dbReference>
<evidence type="ECO:0000256" key="1">
    <source>
        <dbReference type="ARBA" id="ARBA00022729"/>
    </source>
</evidence>
<feature type="domain" description="PpiC" evidence="4">
    <location>
        <begin position="183"/>
        <end position="270"/>
    </location>
</feature>
<evidence type="ECO:0000313" key="5">
    <source>
        <dbReference type="EMBL" id="QKJ31723.1"/>
    </source>
</evidence>
<dbReference type="InterPro" id="IPR023058">
    <property type="entry name" value="PPIase_PpiC_CS"/>
</dbReference>
<dbReference type="EMBL" id="CP054139">
    <property type="protein sequence ID" value="QKJ31723.1"/>
    <property type="molecule type" value="Genomic_DNA"/>
</dbReference>
<evidence type="ECO:0000259" key="4">
    <source>
        <dbReference type="PROSITE" id="PS50198"/>
    </source>
</evidence>
<feature type="chain" id="PRO_5028849720" evidence="3">
    <location>
        <begin position="21"/>
        <end position="458"/>
    </location>
</feature>
<feature type="signal peptide" evidence="3">
    <location>
        <begin position="1"/>
        <end position="20"/>
    </location>
</feature>
<dbReference type="Pfam" id="PF13616">
    <property type="entry name" value="Rotamase_3"/>
    <property type="match status" value="1"/>
</dbReference>
<evidence type="ECO:0000313" key="6">
    <source>
        <dbReference type="Proteomes" id="UP000505355"/>
    </source>
</evidence>
<proteinExistence type="predicted"/>
<sequence>MRKFGIAVLFLIFSTLFAGAQQRVLDKVVGVVGSSIILQSDIESLYAQYQLNGIQVTPTLKCNLLQQQITQKLLAQQAVIDSVTVKEEEVDNEVDRKMRYMEQRAGGRDKLEQFLGRSTIQYKDEIRADIRESLVASRMQQKITEKVNVTPQDVKKYFDAIPKDSIPTYNKEVEVGVIVLNPVLSKEEKEEYRRKAEDLRNRAKAGTDFGLLARSYSQDVQSALEGGDLGFFDRGQMVKEFTAMAFKLKAGEISPVFETDFGFHVLQVIERRGEQVHARHILIMPGVTEDALKRDKAKADSIYTLLTGNKKIDFSSAASFYSDDKETKFNGGMMINLENVQTRTTYIPTDKLDPQIASVVDTMKVGEISKPVLYTGQDGKKSYRVLYLKSVTDAHKANLAQDFPRLKEVANEDKINRTVSQWFEKKRKETFIRIDAEYQTCPALSSWVNANATAQAKP</sequence>
<keyword evidence="6" id="KW-1185">Reference proteome</keyword>
<dbReference type="RefSeq" id="WP_173416382.1">
    <property type="nucleotide sequence ID" value="NZ_CP054139.1"/>
</dbReference>
<dbReference type="SUPFAM" id="SSF109998">
    <property type="entry name" value="Triger factor/SurA peptide-binding domain-like"/>
    <property type="match status" value="1"/>
</dbReference>
<organism evidence="5 6">
    <name type="scientific">Mucilaginibacter mali</name>
    <dbReference type="NCBI Taxonomy" id="2740462"/>
    <lineage>
        <taxon>Bacteria</taxon>
        <taxon>Pseudomonadati</taxon>
        <taxon>Bacteroidota</taxon>
        <taxon>Sphingobacteriia</taxon>
        <taxon>Sphingobacteriales</taxon>
        <taxon>Sphingobacteriaceae</taxon>
        <taxon>Mucilaginibacter</taxon>
    </lineage>
</organism>
<dbReference type="InterPro" id="IPR027304">
    <property type="entry name" value="Trigger_fact/SurA_dom_sf"/>
</dbReference>
<dbReference type="Gene3D" id="1.10.4030.10">
    <property type="entry name" value="Porin chaperone SurA, peptide-binding domain"/>
    <property type="match status" value="1"/>
</dbReference>
<dbReference type="AlphaFoldDB" id="A0A7D4PWF5"/>
<reference evidence="5 6" key="1">
    <citation type="submission" date="2020-05" db="EMBL/GenBank/DDBJ databases">
        <title>Mucilaginibacter mali sp. nov.</title>
        <authorList>
            <person name="Kim H.S."/>
            <person name="Lee K.C."/>
            <person name="Suh M.K."/>
            <person name="Kim J.-S."/>
            <person name="Han K.-I."/>
            <person name="Eom M.K."/>
            <person name="Shin Y.K."/>
            <person name="Lee J.-S."/>
        </authorList>
    </citation>
    <scope>NUCLEOTIDE SEQUENCE [LARGE SCALE GENOMIC DNA]</scope>
    <source>
        <strain evidence="5 6">G2-14</strain>
    </source>
</reference>
<keyword evidence="2" id="KW-0697">Rotamase</keyword>
<evidence type="ECO:0000256" key="2">
    <source>
        <dbReference type="PROSITE-ProRule" id="PRU00278"/>
    </source>
</evidence>
<dbReference type="InterPro" id="IPR000297">
    <property type="entry name" value="PPIase_PpiC"/>
</dbReference>
<dbReference type="PROSITE" id="PS50198">
    <property type="entry name" value="PPIC_PPIASE_2"/>
    <property type="match status" value="2"/>
</dbReference>
<dbReference type="GO" id="GO:0003755">
    <property type="term" value="F:peptidyl-prolyl cis-trans isomerase activity"/>
    <property type="evidence" value="ECO:0007669"/>
    <property type="project" value="UniProtKB-KW"/>
</dbReference>
<dbReference type="PANTHER" id="PTHR47637:SF1">
    <property type="entry name" value="CHAPERONE SURA"/>
    <property type="match status" value="1"/>
</dbReference>
<dbReference type="SUPFAM" id="SSF54534">
    <property type="entry name" value="FKBP-like"/>
    <property type="match status" value="2"/>
</dbReference>
<dbReference type="PROSITE" id="PS01096">
    <property type="entry name" value="PPIC_PPIASE_1"/>
    <property type="match status" value="1"/>
</dbReference>
<protein>
    <submittedName>
        <fullName evidence="5">Peptidylprolyl isomerase</fullName>
    </submittedName>
</protein>
<dbReference type="Gene3D" id="3.10.50.40">
    <property type="match status" value="2"/>
</dbReference>
<keyword evidence="1 3" id="KW-0732">Signal</keyword>